<dbReference type="GO" id="GO:0005737">
    <property type="term" value="C:cytoplasm"/>
    <property type="evidence" value="ECO:0007669"/>
    <property type="project" value="UniProtKB-SubCell"/>
</dbReference>
<keyword evidence="7" id="KW-0539">Nucleus</keyword>
<accession>A0A067M7B4</accession>
<sequence length="267" mass="29061">MHTIITTAAASAQRSQQPSQVFSDPWDHDGNQYYADAVDKYNRDIADREWEQMSAAYTNAGYREGVTAGKEAAVQTGFDDGFADVGAPLGRQVGLLRGIAHSTHYFLTNTKSDHIPLPLSPPLDSTRSRHSTHGGSGVDHDRAALIERTRAIVQQLDEIHLMDIAPADKEAEEHAKLHSGADDDDDDDDDQMLDGDESESRGIHSLTTDVEIHDADSLEAAFAGMKTVEAAPAPRAPRKVDLDQIRADLEGIVESIGLGRVFAHLRS</sequence>
<organism evidence="10 11">
    <name type="scientific">Botryobasidium botryosum (strain FD-172 SS1)</name>
    <dbReference type="NCBI Taxonomy" id="930990"/>
    <lineage>
        <taxon>Eukaryota</taxon>
        <taxon>Fungi</taxon>
        <taxon>Dikarya</taxon>
        <taxon>Basidiomycota</taxon>
        <taxon>Agaricomycotina</taxon>
        <taxon>Agaricomycetes</taxon>
        <taxon>Cantharellales</taxon>
        <taxon>Botryobasidiaceae</taxon>
        <taxon>Botryobasidium</taxon>
    </lineage>
</organism>
<gene>
    <name evidence="10" type="ORF">BOTBODRAFT_35320</name>
</gene>
<feature type="compositionally biased region" description="Low complexity" evidence="8">
    <location>
        <begin position="8"/>
        <end position="20"/>
    </location>
</feature>
<evidence type="ECO:0000256" key="6">
    <source>
        <dbReference type="ARBA" id="ARBA00022490"/>
    </source>
</evidence>
<protein>
    <recommendedName>
        <fullName evidence="5">Protein YAE1</fullName>
    </recommendedName>
    <alternativeName>
        <fullName evidence="4">Protein yae1</fullName>
    </alternativeName>
</protein>
<evidence type="ECO:0000256" key="4">
    <source>
        <dbReference type="ARBA" id="ARBA00017286"/>
    </source>
</evidence>
<dbReference type="AlphaFoldDB" id="A0A067M7B4"/>
<evidence type="ECO:0000256" key="7">
    <source>
        <dbReference type="ARBA" id="ARBA00023242"/>
    </source>
</evidence>
<evidence type="ECO:0000313" key="11">
    <source>
        <dbReference type="Proteomes" id="UP000027195"/>
    </source>
</evidence>
<evidence type="ECO:0000256" key="8">
    <source>
        <dbReference type="SAM" id="MobiDB-lite"/>
    </source>
</evidence>
<evidence type="ECO:0000313" key="10">
    <source>
        <dbReference type="EMBL" id="KDQ11434.1"/>
    </source>
</evidence>
<proteinExistence type="inferred from homology"/>
<comment type="similarity">
    <text evidence="3">Belongs to the YAE1 family.</text>
</comment>
<feature type="region of interest" description="Disordered" evidence="8">
    <location>
        <begin position="7"/>
        <end position="26"/>
    </location>
</feature>
<dbReference type="EMBL" id="KL198058">
    <property type="protein sequence ID" value="KDQ11434.1"/>
    <property type="molecule type" value="Genomic_DNA"/>
</dbReference>
<name>A0A067M7B4_BOTB1</name>
<evidence type="ECO:0000256" key="2">
    <source>
        <dbReference type="ARBA" id="ARBA00004496"/>
    </source>
</evidence>
<feature type="domain" description="Essential protein Yae1 N-terminal" evidence="9">
    <location>
        <begin position="61"/>
        <end position="100"/>
    </location>
</feature>
<keyword evidence="6" id="KW-0963">Cytoplasm</keyword>
<dbReference type="PANTHER" id="PTHR18829:SF0">
    <property type="entry name" value="PROTEIN YAE1 HOMOLOG"/>
    <property type="match status" value="1"/>
</dbReference>
<dbReference type="InParanoid" id="A0A067M7B4"/>
<evidence type="ECO:0000256" key="1">
    <source>
        <dbReference type="ARBA" id="ARBA00004123"/>
    </source>
</evidence>
<dbReference type="InterPro" id="IPR019191">
    <property type="entry name" value="Essential_protein_Yae1_N"/>
</dbReference>
<dbReference type="PANTHER" id="PTHR18829">
    <property type="entry name" value="PROTEIN YAE1 HOMOLOG"/>
    <property type="match status" value="1"/>
</dbReference>
<feature type="compositionally biased region" description="Basic and acidic residues" evidence="8">
    <location>
        <begin position="170"/>
        <end position="181"/>
    </location>
</feature>
<dbReference type="Proteomes" id="UP000027195">
    <property type="component" value="Unassembled WGS sequence"/>
</dbReference>
<dbReference type="GO" id="GO:0005634">
    <property type="term" value="C:nucleus"/>
    <property type="evidence" value="ECO:0007669"/>
    <property type="project" value="UniProtKB-SubCell"/>
</dbReference>
<dbReference type="STRING" id="930990.A0A067M7B4"/>
<dbReference type="InterPro" id="IPR038881">
    <property type="entry name" value="Yae1-like"/>
</dbReference>
<evidence type="ECO:0000256" key="3">
    <source>
        <dbReference type="ARBA" id="ARBA00007096"/>
    </source>
</evidence>
<dbReference type="HOGENOM" id="CLU_091047_0_0_1"/>
<dbReference type="OrthoDB" id="20086at2759"/>
<evidence type="ECO:0000256" key="5">
    <source>
        <dbReference type="ARBA" id="ARBA00018400"/>
    </source>
</evidence>
<dbReference type="Pfam" id="PF09811">
    <property type="entry name" value="Yae1_N"/>
    <property type="match status" value="1"/>
</dbReference>
<feature type="compositionally biased region" description="Acidic residues" evidence="8">
    <location>
        <begin position="182"/>
        <end position="197"/>
    </location>
</feature>
<reference evidence="11" key="1">
    <citation type="journal article" date="2014" name="Proc. Natl. Acad. Sci. U.S.A.">
        <title>Extensive sampling of basidiomycete genomes demonstrates inadequacy of the white-rot/brown-rot paradigm for wood decay fungi.</title>
        <authorList>
            <person name="Riley R."/>
            <person name="Salamov A.A."/>
            <person name="Brown D.W."/>
            <person name="Nagy L.G."/>
            <person name="Floudas D."/>
            <person name="Held B.W."/>
            <person name="Levasseur A."/>
            <person name="Lombard V."/>
            <person name="Morin E."/>
            <person name="Otillar R."/>
            <person name="Lindquist E.A."/>
            <person name="Sun H."/>
            <person name="LaButti K.M."/>
            <person name="Schmutz J."/>
            <person name="Jabbour D."/>
            <person name="Luo H."/>
            <person name="Baker S.E."/>
            <person name="Pisabarro A.G."/>
            <person name="Walton J.D."/>
            <person name="Blanchette R.A."/>
            <person name="Henrissat B."/>
            <person name="Martin F."/>
            <person name="Cullen D."/>
            <person name="Hibbett D.S."/>
            <person name="Grigoriev I.V."/>
        </authorList>
    </citation>
    <scope>NUCLEOTIDE SEQUENCE [LARGE SCALE GENOMIC DNA]</scope>
    <source>
        <strain evidence="11">FD-172 SS1</strain>
    </source>
</reference>
<comment type="subcellular location">
    <subcellularLocation>
        <location evidence="2">Cytoplasm</location>
    </subcellularLocation>
    <subcellularLocation>
        <location evidence="1">Nucleus</location>
    </subcellularLocation>
</comment>
<feature type="region of interest" description="Disordered" evidence="8">
    <location>
        <begin position="119"/>
        <end position="142"/>
    </location>
</feature>
<keyword evidence="11" id="KW-1185">Reference proteome</keyword>
<evidence type="ECO:0000259" key="9">
    <source>
        <dbReference type="Pfam" id="PF09811"/>
    </source>
</evidence>
<feature type="region of interest" description="Disordered" evidence="8">
    <location>
        <begin position="170"/>
        <end position="209"/>
    </location>
</feature>